<dbReference type="Proteomes" id="UP000295390">
    <property type="component" value="Unassembled WGS sequence"/>
</dbReference>
<keyword evidence="2" id="KW-1185">Reference proteome</keyword>
<comment type="caution">
    <text evidence="1">The sequence shown here is derived from an EMBL/GenBank/DDBJ whole genome shotgun (WGS) entry which is preliminary data.</text>
</comment>
<dbReference type="AlphaFoldDB" id="A0A4R6TCW7"/>
<protein>
    <submittedName>
        <fullName evidence="1">Uncharacterized protein</fullName>
    </submittedName>
</protein>
<name>A0A4R6TCW7_9FLAO</name>
<reference evidence="1 2" key="1">
    <citation type="submission" date="2019-03" db="EMBL/GenBank/DDBJ databases">
        <title>Genomic Encyclopedia of Type Strains, Phase III (KMG-III): the genomes of soil and plant-associated and newly described type strains.</title>
        <authorList>
            <person name="Whitman W."/>
        </authorList>
    </citation>
    <scope>NUCLEOTIDE SEQUENCE [LARGE SCALE GENOMIC DNA]</scope>
    <source>
        <strain evidence="1 2">CECT 8283</strain>
    </source>
</reference>
<gene>
    <name evidence="1" type="ORF">DFQ07_1516</name>
</gene>
<dbReference type="EMBL" id="SNYH01000003">
    <property type="protein sequence ID" value="TDQ27665.1"/>
    <property type="molecule type" value="Genomic_DNA"/>
</dbReference>
<sequence>MIYLKHITKYGKTYPVMIVINSTKKYLTKETFEELREKINEFKL</sequence>
<organism evidence="1 2">
    <name type="scientific">Tenacibaculum caenipelagi</name>
    <dbReference type="NCBI Taxonomy" id="1325435"/>
    <lineage>
        <taxon>Bacteria</taxon>
        <taxon>Pseudomonadati</taxon>
        <taxon>Bacteroidota</taxon>
        <taxon>Flavobacteriia</taxon>
        <taxon>Flavobacteriales</taxon>
        <taxon>Flavobacteriaceae</taxon>
        <taxon>Tenacibaculum</taxon>
    </lineage>
</organism>
<evidence type="ECO:0000313" key="1">
    <source>
        <dbReference type="EMBL" id="TDQ27665.1"/>
    </source>
</evidence>
<accession>A0A4R6TCW7</accession>
<evidence type="ECO:0000313" key="2">
    <source>
        <dbReference type="Proteomes" id="UP000295390"/>
    </source>
</evidence>
<proteinExistence type="predicted"/>